<evidence type="ECO:0000313" key="2">
    <source>
        <dbReference type="EMBL" id="MDO1583909.1"/>
    </source>
</evidence>
<keyword evidence="1" id="KW-1133">Transmembrane helix</keyword>
<evidence type="ECO:0008006" key="4">
    <source>
        <dbReference type="Google" id="ProtNLM"/>
    </source>
</evidence>
<gene>
    <name evidence="2" type="ORF">Q2T52_17645</name>
</gene>
<dbReference type="Proteomes" id="UP001169006">
    <property type="component" value="Unassembled WGS sequence"/>
</dbReference>
<keyword evidence="3" id="KW-1185">Reference proteome</keyword>
<feature type="transmembrane region" description="Helical" evidence="1">
    <location>
        <begin position="58"/>
        <end position="76"/>
    </location>
</feature>
<name>A0ABT8T0I0_9HYPH</name>
<feature type="transmembrane region" description="Helical" evidence="1">
    <location>
        <begin position="28"/>
        <end position="51"/>
    </location>
</feature>
<sequence length="119" mass="12909">MIAFFLLLATMVPNDPLAAKPPQDIVLVVWNLLPLSVVACVVSSSALHAGLQALNKAMSGLVIIFLGGTAVMYLTLAELFQNDIDRMYAWAMLVPGCVLLLTHWAFTARRALRLEGQGK</sequence>
<keyword evidence="1" id="KW-0812">Transmembrane</keyword>
<feature type="transmembrane region" description="Helical" evidence="1">
    <location>
        <begin position="88"/>
        <end position="106"/>
    </location>
</feature>
<protein>
    <recommendedName>
        <fullName evidence="4">Transmembrane protein</fullName>
    </recommendedName>
</protein>
<evidence type="ECO:0000256" key="1">
    <source>
        <dbReference type="SAM" id="Phobius"/>
    </source>
</evidence>
<proteinExistence type="predicted"/>
<dbReference type="RefSeq" id="WP_302078117.1">
    <property type="nucleotide sequence ID" value="NZ_JAUKWQ010000005.1"/>
</dbReference>
<evidence type="ECO:0000313" key="3">
    <source>
        <dbReference type="Proteomes" id="UP001169006"/>
    </source>
</evidence>
<organism evidence="2 3">
    <name type="scientific">Rhizobium oryzicola</name>
    <dbReference type="NCBI Taxonomy" id="1232668"/>
    <lineage>
        <taxon>Bacteria</taxon>
        <taxon>Pseudomonadati</taxon>
        <taxon>Pseudomonadota</taxon>
        <taxon>Alphaproteobacteria</taxon>
        <taxon>Hyphomicrobiales</taxon>
        <taxon>Rhizobiaceae</taxon>
        <taxon>Rhizobium/Agrobacterium group</taxon>
        <taxon>Rhizobium</taxon>
    </lineage>
</organism>
<accession>A0ABT8T0I0</accession>
<reference evidence="2" key="1">
    <citation type="journal article" date="2015" name="Int. J. Syst. Evol. Microbiol.">
        <title>Rhizobium oryzicola sp. nov., potential plant-growth-promoting endophytic bacteria isolated from rice roots.</title>
        <authorList>
            <person name="Zhang X.X."/>
            <person name="Gao J.S."/>
            <person name="Cao Y.H."/>
            <person name="Sheirdil R.A."/>
            <person name="Wang X.C."/>
            <person name="Zhang L."/>
        </authorList>
    </citation>
    <scope>NUCLEOTIDE SEQUENCE</scope>
    <source>
        <strain evidence="2">05753</strain>
    </source>
</reference>
<dbReference type="EMBL" id="JAUKWQ010000005">
    <property type="protein sequence ID" value="MDO1583909.1"/>
    <property type="molecule type" value="Genomic_DNA"/>
</dbReference>
<reference evidence="2" key="2">
    <citation type="submission" date="2023-07" db="EMBL/GenBank/DDBJ databases">
        <authorList>
            <person name="Sun H."/>
        </authorList>
    </citation>
    <scope>NUCLEOTIDE SEQUENCE</scope>
    <source>
        <strain evidence="2">05753</strain>
    </source>
</reference>
<comment type="caution">
    <text evidence="2">The sequence shown here is derived from an EMBL/GenBank/DDBJ whole genome shotgun (WGS) entry which is preliminary data.</text>
</comment>
<keyword evidence="1" id="KW-0472">Membrane</keyword>